<proteinExistence type="predicted"/>
<dbReference type="EMBL" id="CTRI01000002">
    <property type="protein sequence ID" value="CQR26891.1"/>
    <property type="molecule type" value="Genomic_DNA"/>
</dbReference>
<evidence type="ECO:0000313" key="3">
    <source>
        <dbReference type="EMBL" id="CQR26891.1"/>
    </source>
</evidence>
<reference key="1">
    <citation type="submission" date="2009-07" db="EMBL/GenBank/DDBJ databases">
        <authorList>
            <person name="Genoscope - CEA"/>
        </authorList>
    </citation>
    <scope>NUCLEOTIDE SEQUENCE</scope>
    <source>
        <strain>3As</strain>
    </source>
</reference>
<evidence type="ECO:0000313" key="4">
    <source>
        <dbReference type="Proteomes" id="UP000002372"/>
    </source>
</evidence>
<dbReference type="RefSeq" id="WP_013105011.1">
    <property type="nucleotide sequence ID" value="NC_014145.1"/>
</dbReference>
<sequence>MSIDWTGVSAIATGTAALGTFVAAAVTGWMALMTRKSIRQTQEHHRDVFRPLVVWMPYDGIDPQDRKGLIEFKGAGDGNEAHALWLHGTLQNVGVGPALNLRLQLAVMNRYDIRAACELSPMKASELRQGPKSSPGGQCPLKVPVQLSQRFNDTDFQMAPNGPWSIHLEYEDVFGQRFRTCHASSRHAPWTMTEVYRDEHWVRA</sequence>
<keyword evidence="1" id="KW-0812">Transmembrane</keyword>
<gene>
    <name evidence="2" type="ordered locus">THI_0954</name>
    <name evidence="3" type="ORF">THICB1_100343</name>
</gene>
<reference evidence="2" key="3">
    <citation type="submission" date="2010-07" db="EMBL/GenBank/DDBJ databases">
        <authorList>
            <person name="Genoscope - CEA"/>
        </authorList>
    </citation>
    <scope>NUCLEOTIDE SEQUENCE</scope>
    <source>
        <strain evidence="2">3As</strain>
    </source>
</reference>
<keyword evidence="5" id="KW-1185">Reference proteome</keyword>
<dbReference type="AlphaFoldDB" id="D6CSC8"/>
<keyword evidence="1" id="KW-0472">Membrane</keyword>
<feature type="transmembrane region" description="Helical" evidence="1">
    <location>
        <begin position="6"/>
        <end position="32"/>
    </location>
</feature>
<evidence type="ECO:0000313" key="2">
    <source>
        <dbReference type="EMBL" id="CAZ87656.1"/>
    </source>
</evidence>
<evidence type="ECO:0000256" key="1">
    <source>
        <dbReference type="SAM" id="Phobius"/>
    </source>
</evidence>
<reference evidence="3 5" key="4">
    <citation type="submission" date="2015-03" db="EMBL/GenBank/DDBJ databases">
        <authorList>
            <person name="Regsiter A."/>
            <person name="william w."/>
        </authorList>
    </citation>
    <scope>NUCLEOTIDE SEQUENCE [LARGE SCALE GENOMIC DNA]</scope>
    <source>
        <strain evidence="3 5">CB1</strain>
    </source>
</reference>
<evidence type="ECO:0000313" key="5">
    <source>
        <dbReference type="Proteomes" id="UP000078599"/>
    </source>
</evidence>
<dbReference type="OrthoDB" id="9801102at2"/>
<reference evidence="4" key="2">
    <citation type="journal article" date="2010" name="PLoS Genet.">
        <title>Structure, function, and evolution of the Thiomonas spp. genome.</title>
        <authorList>
            <person name="Arsene-Ploetze F."/>
            <person name="Koechler S."/>
            <person name="Marchal M."/>
            <person name="Coppee J.Y."/>
            <person name="Chandler M."/>
            <person name="Bonnefoy V."/>
            <person name="Brochier-Armanet C."/>
            <person name="Barakat M."/>
            <person name="Barbe V."/>
            <person name="Battaglia-Brunet F."/>
            <person name="Bruneel O."/>
            <person name="Bryan C.G."/>
            <person name="Cleiss-Arnold J."/>
            <person name="Cruveiller S."/>
            <person name="Erhardt M."/>
            <person name="Heinrich-Salmeron A."/>
            <person name="Hommais F."/>
            <person name="Joulian C."/>
            <person name="Krin E."/>
            <person name="Lieutaud A."/>
            <person name="Lievremont D."/>
            <person name="Michel C."/>
            <person name="Muller D."/>
            <person name="Ortet P."/>
            <person name="Proux C."/>
            <person name="Siguier P."/>
            <person name="Roche D."/>
            <person name="Rouy Z."/>
            <person name="Salvignol G."/>
            <person name="Slyemi D."/>
            <person name="Talla E."/>
            <person name="Weiss S."/>
            <person name="Weissenbach J."/>
            <person name="Medigue C."/>
            <person name="Bertin P.N."/>
        </authorList>
    </citation>
    <scope>NUCLEOTIDE SEQUENCE [LARGE SCALE GENOMIC DNA]</scope>
    <source>
        <strain evidence="4">DSM 22701 / CIP 110005 / 3As</strain>
    </source>
</reference>
<protein>
    <submittedName>
        <fullName evidence="2">Uncharacterized protein</fullName>
    </submittedName>
</protein>
<dbReference type="eggNOG" id="ENOG502ZXTI">
    <property type="taxonomic scope" value="Bacteria"/>
</dbReference>
<dbReference type="HOGENOM" id="CLU_1342728_0_0_4"/>
<name>D6CSC8_THIA3</name>
<dbReference type="Proteomes" id="UP000078599">
    <property type="component" value="Unassembled WGS sequence"/>
</dbReference>
<dbReference type="KEGG" id="thi:THI_0954"/>
<keyword evidence="1" id="KW-1133">Transmembrane helix</keyword>
<dbReference type="Proteomes" id="UP000002372">
    <property type="component" value="Chromosome"/>
</dbReference>
<organism evidence="2 4">
    <name type="scientific">Thiomonas arsenitoxydans (strain DSM 22701 / CIP 110005 / 3As)</name>
    <dbReference type="NCBI Taxonomy" id="426114"/>
    <lineage>
        <taxon>Bacteria</taxon>
        <taxon>Pseudomonadati</taxon>
        <taxon>Pseudomonadota</taxon>
        <taxon>Betaproteobacteria</taxon>
        <taxon>Burkholderiales</taxon>
        <taxon>Thiomonas</taxon>
    </lineage>
</organism>
<accession>D6CSC8</accession>
<dbReference type="EMBL" id="FP475956">
    <property type="protein sequence ID" value="CAZ87656.1"/>
    <property type="molecule type" value="Genomic_DNA"/>
</dbReference>